<reference evidence="2" key="1">
    <citation type="submission" date="2020-05" db="EMBL/GenBank/DDBJ databases">
        <authorList>
            <person name="Chiriac C."/>
            <person name="Salcher M."/>
            <person name="Ghai R."/>
            <person name="Kavagutti S V."/>
        </authorList>
    </citation>
    <scope>NUCLEOTIDE SEQUENCE</scope>
</reference>
<dbReference type="SUPFAM" id="SSF54826">
    <property type="entry name" value="Enolase N-terminal domain-like"/>
    <property type="match status" value="1"/>
</dbReference>
<evidence type="ECO:0000313" key="2">
    <source>
        <dbReference type="EMBL" id="CAB4550319.1"/>
    </source>
</evidence>
<dbReference type="InterPro" id="IPR036849">
    <property type="entry name" value="Enolase-like_C_sf"/>
</dbReference>
<dbReference type="Pfam" id="PF02746">
    <property type="entry name" value="MR_MLE_N"/>
    <property type="match status" value="1"/>
</dbReference>
<dbReference type="SUPFAM" id="SSF51604">
    <property type="entry name" value="Enolase C-terminal domain-like"/>
    <property type="match status" value="1"/>
</dbReference>
<evidence type="ECO:0000259" key="1">
    <source>
        <dbReference type="SMART" id="SM00922"/>
    </source>
</evidence>
<dbReference type="AlphaFoldDB" id="A0A6J6CJ59"/>
<dbReference type="Gene3D" id="3.30.390.10">
    <property type="entry name" value="Enolase-like, N-terminal domain"/>
    <property type="match status" value="1"/>
</dbReference>
<accession>A0A6J6CJ59</accession>
<dbReference type="Pfam" id="PF13378">
    <property type="entry name" value="MR_MLE_C"/>
    <property type="match status" value="1"/>
</dbReference>
<sequence length="400" mass="42894">MRIDSVDFFYASMPEVTLEADGSQDALLVRVVGDDGSIGWGECEASPLTSIAAFVTPRSHGVCQPVSASILGEQVNTPTDISRLSQLVARNSMDLLQAAHTWSGVEIALWDLLGRKLEQPVWKLLGYTTNFAKVPYASMLMGDTPQSTLERAKEARDKGFRAVKFGWGNYGTADVKDDADHVAAAREGLGQDAELLIDAGQIWGDDVDLAMKRLPALKQAGATWLEEPFFAHAFKAYSDLAKVSGDVGLAGGEGAHTEHMAMNLIDFGGVKFIQVDSARIGGIGPSKVVADHAVKNGVTFVNHTFTSHLALSASMQAFVGLESHKICEYPLEPKSVAWDLSVEHISLNSDGEIQAPDSPGLGIRVDESALLPYLRQVEIKIDGQLTYESGALGVPTSVVI</sequence>
<organism evidence="2">
    <name type="scientific">freshwater metagenome</name>
    <dbReference type="NCBI Taxonomy" id="449393"/>
    <lineage>
        <taxon>unclassified sequences</taxon>
        <taxon>metagenomes</taxon>
        <taxon>ecological metagenomes</taxon>
    </lineage>
</organism>
<dbReference type="InterPro" id="IPR029065">
    <property type="entry name" value="Enolase_C-like"/>
</dbReference>
<dbReference type="SFLD" id="SFLDS00001">
    <property type="entry name" value="Enolase"/>
    <property type="match status" value="1"/>
</dbReference>
<dbReference type="CDD" id="cd03316">
    <property type="entry name" value="MR_like"/>
    <property type="match status" value="1"/>
</dbReference>
<dbReference type="SMART" id="SM00922">
    <property type="entry name" value="MR_MLE"/>
    <property type="match status" value="1"/>
</dbReference>
<proteinExistence type="predicted"/>
<name>A0A6J6CJ59_9ZZZZ</name>
<protein>
    <submittedName>
        <fullName evidence="2">Unannotated protein</fullName>
    </submittedName>
</protein>
<dbReference type="InterPro" id="IPR034593">
    <property type="entry name" value="DgoD-like"/>
</dbReference>
<dbReference type="Gene3D" id="3.20.20.120">
    <property type="entry name" value="Enolase-like C-terminal domain"/>
    <property type="match status" value="1"/>
</dbReference>
<dbReference type="PANTHER" id="PTHR48080">
    <property type="entry name" value="D-GALACTONATE DEHYDRATASE-RELATED"/>
    <property type="match status" value="1"/>
</dbReference>
<gene>
    <name evidence="2" type="ORF">UFOPK1537_00270</name>
</gene>
<feature type="domain" description="Mandelate racemase/muconate lactonizing enzyme C-terminal" evidence="1">
    <location>
        <begin position="145"/>
        <end position="247"/>
    </location>
</feature>
<dbReference type="SFLD" id="SFLDG00179">
    <property type="entry name" value="mandelate_racemase"/>
    <property type="match status" value="1"/>
</dbReference>
<dbReference type="InterPro" id="IPR013341">
    <property type="entry name" value="Mandelate_racemase_N_dom"/>
</dbReference>
<dbReference type="InterPro" id="IPR029017">
    <property type="entry name" value="Enolase-like_N"/>
</dbReference>
<dbReference type="InterPro" id="IPR013342">
    <property type="entry name" value="Mandelate_racemase_C"/>
</dbReference>
<dbReference type="EMBL" id="CAEZSX010000025">
    <property type="protein sequence ID" value="CAB4550319.1"/>
    <property type="molecule type" value="Genomic_DNA"/>
</dbReference>